<keyword evidence="5" id="KW-1185">Reference proteome</keyword>
<dbReference type="RefSeq" id="WP_346753875.1">
    <property type="nucleotide sequence ID" value="NZ_JAUJEA010000009.1"/>
</dbReference>
<dbReference type="SUPFAM" id="SSF53474">
    <property type="entry name" value="alpha/beta-Hydrolases"/>
    <property type="match status" value="1"/>
</dbReference>
<evidence type="ECO:0000313" key="4">
    <source>
        <dbReference type="EMBL" id="MDN5203851.1"/>
    </source>
</evidence>
<evidence type="ECO:0000256" key="2">
    <source>
        <dbReference type="ARBA" id="ARBA00022729"/>
    </source>
</evidence>
<keyword evidence="1" id="KW-0645">Protease</keyword>
<dbReference type="PANTHER" id="PTHR11010:SF38">
    <property type="entry name" value="LYSOSOMAL PRO-X CARBOXYPEPTIDASE"/>
    <property type="match status" value="1"/>
</dbReference>
<dbReference type="InterPro" id="IPR008761">
    <property type="entry name" value="Peptidase_S37"/>
</dbReference>
<evidence type="ECO:0000256" key="1">
    <source>
        <dbReference type="ARBA" id="ARBA00022670"/>
    </source>
</evidence>
<accession>A0ABT8KSY0</accession>
<evidence type="ECO:0000313" key="5">
    <source>
        <dbReference type="Proteomes" id="UP001172082"/>
    </source>
</evidence>
<protein>
    <recommendedName>
        <fullName evidence="6">Aminopeptidase</fullName>
    </recommendedName>
</protein>
<gene>
    <name evidence="4" type="ORF">QQ008_20840</name>
</gene>
<proteinExistence type="predicted"/>
<dbReference type="PANTHER" id="PTHR11010">
    <property type="entry name" value="PROTEASE S28 PRO-X CARBOXYPEPTIDASE-RELATED"/>
    <property type="match status" value="1"/>
</dbReference>
<dbReference type="Proteomes" id="UP001172082">
    <property type="component" value="Unassembled WGS sequence"/>
</dbReference>
<dbReference type="Gene3D" id="3.40.50.1820">
    <property type="entry name" value="alpha/beta hydrolase"/>
    <property type="match status" value="1"/>
</dbReference>
<organism evidence="4 5">
    <name type="scientific">Splendidivirga corallicola</name>
    <dbReference type="NCBI Taxonomy" id="3051826"/>
    <lineage>
        <taxon>Bacteria</taxon>
        <taxon>Pseudomonadati</taxon>
        <taxon>Bacteroidota</taxon>
        <taxon>Cytophagia</taxon>
        <taxon>Cytophagales</taxon>
        <taxon>Splendidivirgaceae</taxon>
        <taxon>Splendidivirga</taxon>
    </lineage>
</organism>
<evidence type="ECO:0000256" key="3">
    <source>
        <dbReference type="ARBA" id="ARBA00022801"/>
    </source>
</evidence>
<comment type="caution">
    <text evidence="4">The sequence shown here is derived from an EMBL/GenBank/DDBJ whole genome shotgun (WGS) entry which is preliminary data.</text>
</comment>
<name>A0ABT8KSY0_9BACT</name>
<dbReference type="InterPro" id="IPR029058">
    <property type="entry name" value="AB_hydrolase_fold"/>
</dbReference>
<evidence type="ECO:0008006" key="6">
    <source>
        <dbReference type="Google" id="ProtNLM"/>
    </source>
</evidence>
<keyword evidence="3" id="KW-0378">Hydrolase</keyword>
<dbReference type="EMBL" id="JAUJEA010000009">
    <property type="protein sequence ID" value="MDN5203851.1"/>
    <property type="molecule type" value="Genomic_DNA"/>
</dbReference>
<reference evidence="4" key="1">
    <citation type="submission" date="2023-06" db="EMBL/GenBank/DDBJ databases">
        <title>Genomic of Parafulvivirga corallium.</title>
        <authorList>
            <person name="Wang G."/>
        </authorList>
    </citation>
    <scope>NUCLEOTIDE SEQUENCE</scope>
    <source>
        <strain evidence="4">BMA10</strain>
    </source>
</reference>
<dbReference type="Pfam" id="PF05576">
    <property type="entry name" value="Peptidase_S37"/>
    <property type="match status" value="1"/>
</dbReference>
<sequence>MKNITFIFCIFIAVWGCSPKEKNLVEKLHEIPGLEIVKTDTLENDQLAFDLLLEQPLDHEEPNGVKFKQRLYLVHHEPNAPMVLSTCGYRLYKSSGRDIVDLVDGNQLNVEYRYYGESFPDSIDYDFLTNDLAIEDYHRIRQLFGKIYGGKWLATGISKGGETTLIYKTRYPNDVDLSIPVVAPIIQGRPDRRTDHFLDTVGTEECREKLISFQRRILENRDSIIPFVEAYAKKYETSFPVDGPGAALEYSVLEYTFSFWQWGWDCDSLPGPYASYEELYKHLTDVSTLWVYTQKGIEGGASSTIQHQRELGYYSFVTKNVQDLLKDITAEDPAMTQFSPAGVEINYNPEYMKQVLDWLKANGNDILYIYGGSDTWSACAVEPGSNTNALRMIKVNGPHSTRIKHFSKEEKEKIYRYMEERLDVKISREEKGKASS</sequence>
<keyword evidence="2" id="KW-0732">Signal</keyword>